<reference evidence="1" key="1">
    <citation type="submission" date="2021-08" db="EMBL/GenBank/DDBJ databases">
        <title>The first chromosome-level gecko genome reveals the dynamic sex chromosomes of Neotropical dwarf geckos (Sphaerodactylidae: Sphaerodactylus).</title>
        <authorList>
            <person name="Pinto B.J."/>
            <person name="Keating S.E."/>
            <person name="Gamble T."/>
        </authorList>
    </citation>
    <scope>NUCLEOTIDE SEQUENCE</scope>
    <source>
        <strain evidence="1">TG3544</strain>
    </source>
</reference>
<dbReference type="EMBL" id="CM037617">
    <property type="protein sequence ID" value="KAH8004510.1"/>
    <property type="molecule type" value="Genomic_DNA"/>
</dbReference>
<protein>
    <submittedName>
        <fullName evidence="1">Uncharacterized protein</fullName>
    </submittedName>
</protein>
<accession>A0ACB8FHZ4</accession>
<gene>
    <name evidence="1" type="ORF">K3G42_013035</name>
</gene>
<evidence type="ECO:0000313" key="1">
    <source>
        <dbReference type="EMBL" id="KAH8004510.1"/>
    </source>
</evidence>
<dbReference type="Proteomes" id="UP000827872">
    <property type="component" value="Linkage Group LG04"/>
</dbReference>
<comment type="caution">
    <text evidence="1">The sequence shown here is derived from an EMBL/GenBank/DDBJ whole genome shotgun (WGS) entry which is preliminary data.</text>
</comment>
<name>A0ACB8FHZ4_9SAUR</name>
<proteinExistence type="predicted"/>
<evidence type="ECO:0000313" key="2">
    <source>
        <dbReference type="Proteomes" id="UP000827872"/>
    </source>
</evidence>
<organism evidence="1 2">
    <name type="scientific">Sphaerodactylus townsendi</name>
    <dbReference type="NCBI Taxonomy" id="933632"/>
    <lineage>
        <taxon>Eukaryota</taxon>
        <taxon>Metazoa</taxon>
        <taxon>Chordata</taxon>
        <taxon>Craniata</taxon>
        <taxon>Vertebrata</taxon>
        <taxon>Euteleostomi</taxon>
        <taxon>Lepidosauria</taxon>
        <taxon>Squamata</taxon>
        <taxon>Bifurcata</taxon>
        <taxon>Gekkota</taxon>
        <taxon>Sphaerodactylidae</taxon>
        <taxon>Sphaerodactylus</taxon>
    </lineage>
</organism>
<sequence length="210" mass="23196">MSTSAATGGDDTLRVEPVLPLEPDLTGSDSLPDPLEGPRVSAGFTVASGGELPTTSYLEAPTRFLSAPLDASQGVTVRRRRNAEMLRDSLPWGTSSATWATAPLAGNLSGSDRAADRADASDTAAWRILQASEEAWGLEREEFRRTMQQMQLTVWYRPTELVSSRCNLPRLHLGCRFNHNHLFRHLLSHLSRPLSNLYRLVLRSWLQCPG</sequence>
<keyword evidence="2" id="KW-1185">Reference proteome</keyword>